<keyword evidence="6" id="KW-0456">Lyase</keyword>
<comment type="catalytic activity">
    <reaction evidence="7">
        <text>hydrogencarbonate + H(+) = CO2 + H2O</text>
        <dbReference type="Rhea" id="RHEA:10748"/>
        <dbReference type="ChEBI" id="CHEBI:15377"/>
        <dbReference type="ChEBI" id="CHEBI:15378"/>
        <dbReference type="ChEBI" id="CHEBI:16526"/>
        <dbReference type="ChEBI" id="CHEBI:17544"/>
        <dbReference type="EC" id="4.2.1.1"/>
    </reaction>
</comment>
<evidence type="ECO:0000256" key="1">
    <source>
        <dbReference type="ARBA" id="ARBA00001947"/>
    </source>
</evidence>
<evidence type="ECO:0000256" key="4">
    <source>
        <dbReference type="ARBA" id="ARBA00022723"/>
    </source>
</evidence>
<dbReference type="InterPro" id="IPR023561">
    <property type="entry name" value="Carbonic_anhydrase_a-class"/>
</dbReference>
<dbReference type="Proteomes" id="UP000053660">
    <property type="component" value="Unassembled WGS sequence"/>
</dbReference>
<evidence type="ECO:0000259" key="9">
    <source>
        <dbReference type="PROSITE" id="PS51144"/>
    </source>
</evidence>
<keyword evidence="4" id="KW-0479">Metal-binding</keyword>
<evidence type="ECO:0000313" key="11">
    <source>
        <dbReference type="Proteomes" id="UP000053660"/>
    </source>
</evidence>
<dbReference type="InterPro" id="IPR036398">
    <property type="entry name" value="CA_dom_sf"/>
</dbReference>
<evidence type="ECO:0000313" key="10">
    <source>
        <dbReference type="EMBL" id="KHJ85599.1"/>
    </source>
</evidence>
<dbReference type="InterPro" id="IPR001148">
    <property type="entry name" value="CA_dom"/>
</dbReference>
<evidence type="ECO:0000256" key="2">
    <source>
        <dbReference type="ARBA" id="ARBA00010718"/>
    </source>
</evidence>
<evidence type="ECO:0000256" key="3">
    <source>
        <dbReference type="ARBA" id="ARBA00012925"/>
    </source>
</evidence>
<comment type="cofactor">
    <cofactor evidence="1">
        <name>Zn(2+)</name>
        <dbReference type="ChEBI" id="CHEBI:29105"/>
    </cofactor>
</comment>
<dbReference type="SUPFAM" id="SSF51069">
    <property type="entry name" value="Carbonic anhydrase"/>
    <property type="match status" value="1"/>
</dbReference>
<keyword evidence="11" id="KW-1185">Reference proteome</keyword>
<name>A0A0B1SL09_OESDE</name>
<dbReference type="EC" id="4.2.1.1" evidence="3"/>
<dbReference type="Gene3D" id="3.10.200.10">
    <property type="entry name" value="Alpha carbonic anhydrase"/>
    <property type="match status" value="1"/>
</dbReference>
<accession>A0A0B1SL09</accession>
<evidence type="ECO:0000256" key="7">
    <source>
        <dbReference type="ARBA" id="ARBA00048348"/>
    </source>
</evidence>
<proteinExistence type="inferred from homology"/>
<dbReference type="AlphaFoldDB" id="A0A0B1SL09"/>
<reference evidence="10 11" key="1">
    <citation type="submission" date="2014-03" db="EMBL/GenBank/DDBJ databases">
        <title>Draft genome of the hookworm Oesophagostomum dentatum.</title>
        <authorList>
            <person name="Mitreva M."/>
        </authorList>
    </citation>
    <scope>NUCLEOTIDE SEQUENCE [LARGE SCALE GENOMIC DNA]</scope>
    <source>
        <strain evidence="10 11">OD-Hann</strain>
    </source>
</reference>
<gene>
    <name evidence="10" type="ORF">OESDEN_14671</name>
</gene>
<dbReference type="PANTHER" id="PTHR18952">
    <property type="entry name" value="CARBONIC ANHYDRASE"/>
    <property type="match status" value="1"/>
</dbReference>
<dbReference type="GO" id="GO:0008270">
    <property type="term" value="F:zinc ion binding"/>
    <property type="evidence" value="ECO:0007669"/>
    <property type="project" value="InterPro"/>
</dbReference>
<feature type="region of interest" description="Disordered" evidence="8">
    <location>
        <begin position="1"/>
        <end position="23"/>
    </location>
</feature>
<dbReference type="PROSITE" id="PS51144">
    <property type="entry name" value="ALPHA_CA_2"/>
    <property type="match status" value="1"/>
</dbReference>
<dbReference type="GO" id="GO:0004089">
    <property type="term" value="F:carbonate dehydratase activity"/>
    <property type="evidence" value="ECO:0007669"/>
    <property type="project" value="UniProtKB-EC"/>
</dbReference>
<dbReference type="Pfam" id="PF00194">
    <property type="entry name" value="Carb_anhydrase"/>
    <property type="match status" value="1"/>
</dbReference>
<dbReference type="OrthoDB" id="429145at2759"/>
<comment type="similarity">
    <text evidence="2">Belongs to the alpha-carbonic anhydrase family.</text>
</comment>
<sequence length="69" mass="7713">MDLEQAFDTTNVTGPDTGAMEYSPKALLPRDTSTFFRYEGSLTTPPCTEGVIWTVLAEPVYVSKQQVYF</sequence>
<dbReference type="EMBL" id="KN563282">
    <property type="protein sequence ID" value="KHJ85599.1"/>
    <property type="molecule type" value="Genomic_DNA"/>
</dbReference>
<dbReference type="GO" id="GO:0005737">
    <property type="term" value="C:cytoplasm"/>
    <property type="evidence" value="ECO:0007669"/>
    <property type="project" value="TreeGrafter"/>
</dbReference>
<keyword evidence="5" id="KW-0862">Zinc</keyword>
<evidence type="ECO:0000256" key="6">
    <source>
        <dbReference type="ARBA" id="ARBA00023239"/>
    </source>
</evidence>
<evidence type="ECO:0000256" key="8">
    <source>
        <dbReference type="SAM" id="MobiDB-lite"/>
    </source>
</evidence>
<dbReference type="PANTHER" id="PTHR18952:SF141">
    <property type="entry name" value="CARBONIC ANHYDRASE"/>
    <property type="match status" value="1"/>
</dbReference>
<organism evidence="10 11">
    <name type="scientific">Oesophagostomum dentatum</name>
    <name type="common">Nodular worm</name>
    <dbReference type="NCBI Taxonomy" id="61180"/>
    <lineage>
        <taxon>Eukaryota</taxon>
        <taxon>Metazoa</taxon>
        <taxon>Ecdysozoa</taxon>
        <taxon>Nematoda</taxon>
        <taxon>Chromadorea</taxon>
        <taxon>Rhabditida</taxon>
        <taxon>Rhabditina</taxon>
        <taxon>Rhabditomorpha</taxon>
        <taxon>Strongyloidea</taxon>
        <taxon>Strongylidae</taxon>
        <taxon>Oesophagostomum</taxon>
    </lineage>
</organism>
<protein>
    <recommendedName>
        <fullName evidence="3">carbonic anhydrase</fullName>
        <ecNumber evidence="3">4.2.1.1</ecNumber>
    </recommendedName>
</protein>
<evidence type="ECO:0000256" key="5">
    <source>
        <dbReference type="ARBA" id="ARBA00022833"/>
    </source>
</evidence>
<feature type="domain" description="Alpha-carbonic anhydrase" evidence="9">
    <location>
        <begin position="1"/>
        <end position="69"/>
    </location>
</feature>